<gene>
    <name evidence="6" type="ORF">SAMN02745121_02628</name>
</gene>
<keyword evidence="7" id="KW-1185">Reference proteome</keyword>
<evidence type="ECO:0000256" key="4">
    <source>
        <dbReference type="ARBA" id="ARBA00022825"/>
    </source>
</evidence>
<dbReference type="SMART" id="SM00228">
    <property type="entry name" value="PDZ"/>
    <property type="match status" value="1"/>
</dbReference>
<dbReference type="SMART" id="SM00245">
    <property type="entry name" value="TSPc"/>
    <property type="match status" value="1"/>
</dbReference>
<dbReference type="PANTHER" id="PTHR32060:SF30">
    <property type="entry name" value="CARBOXY-TERMINAL PROCESSING PROTEASE CTPA"/>
    <property type="match status" value="1"/>
</dbReference>
<evidence type="ECO:0000313" key="7">
    <source>
        <dbReference type="Proteomes" id="UP000199400"/>
    </source>
</evidence>
<dbReference type="GO" id="GO:0007165">
    <property type="term" value="P:signal transduction"/>
    <property type="evidence" value="ECO:0007669"/>
    <property type="project" value="TreeGrafter"/>
</dbReference>
<dbReference type="InterPro" id="IPR005151">
    <property type="entry name" value="Tail-specific_protease"/>
</dbReference>
<dbReference type="STRING" id="54.SAMN02745121_02628"/>
<dbReference type="OrthoDB" id="9812068at2"/>
<dbReference type="PANTHER" id="PTHR32060">
    <property type="entry name" value="TAIL-SPECIFIC PROTEASE"/>
    <property type="match status" value="1"/>
</dbReference>
<evidence type="ECO:0000256" key="1">
    <source>
        <dbReference type="ARBA" id="ARBA00009179"/>
    </source>
</evidence>
<proteinExistence type="inferred from homology"/>
<dbReference type="Gene3D" id="2.30.42.10">
    <property type="match status" value="1"/>
</dbReference>
<dbReference type="SUPFAM" id="SSF52096">
    <property type="entry name" value="ClpP/crotonase"/>
    <property type="match status" value="1"/>
</dbReference>
<dbReference type="CDD" id="cd07560">
    <property type="entry name" value="Peptidase_S41_CPP"/>
    <property type="match status" value="1"/>
</dbReference>
<dbReference type="RefSeq" id="WP_096328994.1">
    <property type="nucleotide sequence ID" value="NZ_FOMX01000007.1"/>
</dbReference>
<dbReference type="GO" id="GO:0008236">
    <property type="term" value="F:serine-type peptidase activity"/>
    <property type="evidence" value="ECO:0007669"/>
    <property type="project" value="UniProtKB-KW"/>
</dbReference>
<dbReference type="Gene3D" id="3.30.750.44">
    <property type="match status" value="1"/>
</dbReference>
<dbReference type="InterPro" id="IPR004447">
    <property type="entry name" value="Peptidase_S41A"/>
</dbReference>
<dbReference type="InterPro" id="IPR041489">
    <property type="entry name" value="PDZ_6"/>
</dbReference>
<dbReference type="InterPro" id="IPR029045">
    <property type="entry name" value="ClpP/crotonase-like_dom_sf"/>
</dbReference>
<keyword evidence="3" id="KW-0378">Hydrolase</keyword>
<evidence type="ECO:0000259" key="5">
    <source>
        <dbReference type="PROSITE" id="PS50106"/>
    </source>
</evidence>
<keyword evidence="4" id="KW-0720">Serine protease</keyword>
<evidence type="ECO:0000313" key="6">
    <source>
        <dbReference type="EMBL" id="SFE00429.1"/>
    </source>
</evidence>
<dbReference type="EMBL" id="FOMX01000007">
    <property type="protein sequence ID" value="SFE00429.1"/>
    <property type="molecule type" value="Genomic_DNA"/>
</dbReference>
<feature type="domain" description="PDZ" evidence="5">
    <location>
        <begin position="86"/>
        <end position="176"/>
    </location>
</feature>
<sequence>MNPVSRWRSLLAFSLGAAAMWCVQSGLPDAQAGNNNLGTDAYGKALRTVLDRYVDPVEPSRVLAESLKRIVSGLDRHSHYLTADERALLKQRSRGGTTGMIVEFQRAEPGSRKPSRLEVAAVLPGSPAEKIGLQPGDSILKIRDQDVAFMLSRAEVDVLLLGGDGEAIDLVVQRRNDAGPTAQRLVLSGQSLPVVTGALVEHGGRKFAHLRIRAFRSGVADSVRNTLKELRRSAGAAGIAGVVLDVRGNPGGDVGEAVLIADTFVGEGVLVRTRGRGGQILREERATQAATDDATKVVVLQDHRSASASELLAIALQDHGRAKVVGERSYGKGTVQDVIGLDDGSVLTLTIARYFSPKDRLIDGIGVEPDVAVADMATQPEAALRAALAAM</sequence>
<dbReference type="GO" id="GO:0030288">
    <property type="term" value="C:outer membrane-bounded periplasmic space"/>
    <property type="evidence" value="ECO:0007669"/>
    <property type="project" value="TreeGrafter"/>
</dbReference>
<evidence type="ECO:0000256" key="3">
    <source>
        <dbReference type="ARBA" id="ARBA00022801"/>
    </source>
</evidence>
<dbReference type="InterPro" id="IPR001478">
    <property type="entry name" value="PDZ"/>
</dbReference>
<dbReference type="SUPFAM" id="SSF50156">
    <property type="entry name" value="PDZ domain-like"/>
    <property type="match status" value="1"/>
</dbReference>
<dbReference type="AlphaFoldDB" id="A0A1I1WZC4"/>
<dbReference type="Pfam" id="PF17820">
    <property type="entry name" value="PDZ_6"/>
    <property type="match status" value="1"/>
</dbReference>
<dbReference type="PROSITE" id="PS50106">
    <property type="entry name" value="PDZ"/>
    <property type="match status" value="1"/>
</dbReference>
<protein>
    <submittedName>
        <fullName evidence="6">Carboxyl-terminal processing protease</fullName>
    </submittedName>
</protein>
<dbReference type="Gene3D" id="3.90.226.10">
    <property type="entry name" value="2-enoyl-CoA Hydratase, Chain A, domain 1"/>
    <property type="match status" value="1"/>
</dbReference>
<dbReference type="Pfam" id="PF03572">
    <property type="entry name" value="Peptidase_S41"/>
    <property type="match status" value="1"/>
</dbReference>
<comment type="similarity">
    <text evidence="1">Belongs to the peptidase S41A family.</text>
</comment>
<dbReference type="GO" id="GO:0004175">
    <property type="term" value="F:endopeptidase activity"/>
    <property type="evidence" value="ECO:0007669"/>
    <property type="project" value="TreeGrafter"/>
</dbReference>
<name>A0A1I1WZC4_9BACT</name>
<dbReference type="GO" id="GO:0006508">
    <property type="term" value="P:proteolysis"/>
    <property type="evidence" value="ECO:0007669"/>
    <property type="project" value="UniProtKB-KW"/>
</dbReference>
<organism evidence="6 7">
    <name type="scientific">Nannocystis exedens</name>
    <dbReference type="NCBI Taxonomy" id="54"/>
    <lineage>
        <taxon>Bacteria</taxon>
        <taxon>Pseudomonadati</taxon>
        <taxon>Myxococcota</taxon>
        <taxon>Polyangia</taxon>
        <taxon>Nannocystales</taxon>
        <taxon>Nannocystaceae</taxon>
        <taxon>Nannocystis</taxon>
    </lineage>
</organism>
<accession>A0A1I1WZC4</accession>
<evidence type="ECO:0000256" key="2">
    <source>
        <dbReference type="ARBA" id="ARBA00022670"/>
    </source>
</evidence>
<keyword evidence="2 6" id="KW-0645">Protease</keyword>
<dbReference type="InterPro" id="IPR036034">
    <property type="entry name" value="PDZ_sf"/>
</dbReference>
<dbReference type="Proteomes" id="UP000199400">
    <property type="component" value="Unassembled WGS sequence"/>
</dbReference>
<reference evidence="7" key="1">
    <citation type="submission" date="2016-10" db="EMBL/GenBank/DDBJ databases">
        <authorList>
            <person name="Varghese N."/>
            <person name="Submissions S."/>
        </authorList>
    </citation>
    <scope>NUCLEOTIDE SEQUENCE [LARGE SCALE GENOMIC DNA]</scope>
    <source>
        <strain evidence="7">ATCC 25963</strain>
    </source>
</reference>